<evidence type="ECO:0000256" key="4">
    <source>
        <dbReference type="SAM" id="MobiDB-lite"/>
    </source>
</evidence>
<dbReference type="PANTHER" id="PTHR22731">
    <property type="entry name" value="RIBONUCLEASES P/MRP PROTEIN SUBUNIT POP1"/>
    <property type="match status" value="1"/>
</dbReference>
<dbReference type="InterPro" id="IPR039182">
    <property type="entry name" value="Pop1"/>
</dbReference>
<organism evidence="8 9">
    <name type="scientific">Tilletia controversa</name>
    <name type="common">dwarf bunt fungus</name>
    <dbReference type="NCBI Taxonomy" id="13291"/>
    <lineage>
        <taxon>Eukaryota</taxon>
        <taxon>Fungi</taxon>
        <taxon>Dikarya</taxon>
        <taxon>Basidiomycota</taxon>
        <taxon>Ustilaginomycotina</taxon>
        <taxon>Exobasidiomycetes</taxon>
        <taxon>Tilletiales</taxon>
        <taxon>Tilletiaceae</taxon>
        <taxon>Tilletia</taxon>
    </lineage>
</organism>
<dbReference type="Proteomes" id="UP000077684">
    <property type="component" value="Unassembled WGS sequence"/>
</dbReference>
<comment type="caution">
    <text evidence="8">The sequence shown here is derived from an EMBL/GenBank/DDBJ whole genome shotgun (WGS) entry which is preliminary data.</text>
</comment>
<dbReference type="InterPro" id="IPR055079">
    <property type="entry name" value="POP1_C"/>
</dbReference>
<dbReference type="PANTHER" id="PTHR22731:SF3">
    <property type="entry name" value="RIBONUCLEASES P_MRP PROTEIN SUBUNIT POP1"/>
    <property type="match status" value="1"/>
</dbReference>
<evidence type="ECO:0000259" key="6">
    <source>
        <dbReference type="Pfam" id="PF08170"/>
    </source>
</evidence>
<evidence type="ECO:0000313" key="8">
    <source>
        <dbReference type="EMBL" id="KAE8254869.1"/>
    </source>
</evidence>
<feature type="region of interest" description="Disordered" evidence="4">
    <location>
        <begin position="1"/>
        <end position="41"/>
    </location>
</feature>
<dbReference type="GO" id="GO:0001682">
    <property type="term" value="P:tRNA 5'-leader removal"/>
    <property type="evidence" value="ECO:0007669"/>
    <property type="project" value="InterPro"/>
</dbReference>
<dbReference type="GO" id="GO:0005655">
    <property type="term" value="C:nucleolar ribonuclease P complex"/>
    <property type="evidence" value="ECO:0007669"/>
    <property type="project" value="InterPro"/>
</dbReference>
<feature type="region of interest" description="Disordered" evidence="4">
    <location>
        <begin position="65"/>
        <end position="98"/>
    </location>
</feature>
<dbReference type="Pfam" id="PF22770">
    <property type="entry name" value="POP1_C"/>
    <property type="match status" value="1"/>
</dbReference>
<feature type="compositionally biased region" description="Basic residues" evidence="4">
    <location>
        <begin position="563"/>
        <end position="581"/>
    </location>
</feature>
<feature type="region of interest" description="Disordered" evidence="4">
    <location>
        <begin position="1184"/>
        <end position="1208"/>
    </location>
</feature>
<feature type="region of interest" description="Disordered" evidence="4">
    <location>
        <begin position="530"/>
        <end position="600"/>
    </location>
</feature>
<proteinExistence type="predicted"/>
<comment type="subcellular location">
    <subcellularLocation>
        <location evidence="1">Nucleus</location>
    </subcellularLocation>
</comment>
<dbReference type="InterPro" id="IPR012590">
    <property type="entry name" value="POPLD_dom"/>
</dbReference>
<accession>A0A8X7MZL3</accession>
<feature type="compositionally biased region" description="Basic and acidic residues" evidence="4">
    <location>
        <begin position="582"/>
        <end position="594"/>
    </location>
</feature>
<protein>
    <submittedName>
        <fullName evidence="8">Uncharacterized protein</fullName>
    </submittedName>
</protein>
<evidence type="ECO:0000256" key="1">
    <source>
        <dbReference type="ARBA" id="ARBA00004123"/>
    </source>
</evidence>
<feature type="region of interest" description="Disordered" evidence="4">
    <location>
        <begin position="439"/>
        <end position="509"/>
    </location>
</feature>
<feature type="compositionally biased region" description="Gly residues" evidence="4">
    <location>
        <begin position="79"/>
        <end position="89"/>
    </location>
</feature>
<dbReference type="Pfam" id="PF06978">
    <property type="entry name" value="POP1_N"/>
    <property type="match status" value="1"/>
</dbReference>
<keyword evidence="9" id="KW-1185">Reference proteome</keyword>
<feature type="compositionally biased region" description="Basic and acidic residues" evidence="4">
    <location>
        <begin position="790"/>
        <end position="800"/>
    </location>
</feature>
<evidence type="ECO:0000256" key="3">
    <source>
        <dbReference type="ARBA" id="ARBA00023242"/>
    </source>
</evidence>
<keyword evidence="2" id="KW-0819">tRNA processing</keyword>
<dbReference type="InterPro" id="IPR009723">
    <property type="entry name" value="Pop1_N"/>
</dbReference>
<feature type="domain" description="Pop1 N-terminal" evidence="5">
    <location>
        <begin position="118"/>
        <end position="323"/>
    </location>
</feature>
<gene>
    <name evidence="8" type="ORF">A4X06_0g696</name>
</gene>
<dbReference type="GO" id="GO:0000172">
    <property type="term" value="C:ribonuclease MRP complex"/>
    <property type="evidence" value="ECO:0007669"/>
    <property type="project" value="InterPro"/>
</dbReference>
<evidence type="ECO:0000259" key="7">
    <source>
        <dbReference type="Pfam" id="PF22770"/>
    </source>
</evidence>
<feature type="domain" description="POPLD" evidence="6">
    <location>
        <begin position="902"/>
        <end position="1015"/>
    </location>
</feature>
<dbReference type="Pfam" id="PF08170">
    <property type="entry name" value="POPLD"/>
    <property type="match status" value="1"/>
</dbReference>
<reference evidence="8" key="2">
    <citation type="journal article" date="2019" name="IMA Fungus">
        <title>Genome sequencing and comparison of five Tilletia species to identify candidate genes for the detection of regulated species infecting wheat.</title>
        <authorList>
            <person name="Nguyen H.D.T."/>
            <person name="Sultana T."/>
            <person name="Kesanakurti P."/>
            <person name="Hambleton S."/>
        </authorList>
    </citation>
    <scope>NUCLEOTIDE SEQUENCE</scope>
    <source>
        <strain evidence="8">DAOMC 236426</strain>
    </source>
</reference>
<feature type="compositionally biased region" description="Gly residues" evidence="4">
    <location>
        <begin position="14"/>
        <end position="26"/>
    </location>
</feature>
<feature type="compositionally biased region" description="Acidic residues" evidence="4">
    <location>
        <begin position="532"/>
        <end position="547"/>
    </location>
</feature>
<feature type="region of interest" description="Disordered" evidence="4">
    <location>
        <begin position="392"/>
        <end position="417"/>
    </location>
</feature>
<dbReference type="EMBL" id="LWDE02000038">
    <property type="protein sequence ID" value="KAE8254869.1"/>
    <property type="molecule type" value="Genomic_DNA"/>
</dbReference>
<feature type="compositionally biased region" description="Low complexity" evidence="4">
    <location>
        <begin position="65"/>
        <end position="78"/>
    </location>
</feature>
<reference evidence="8" key="1">
    <citation type="submission" date="2016-04" db="EMBL/GenBank/DDBJ databases">
        <authorList>
            <person name="Nguyen H.D."/>
            <person name="Samba Siva P."/>
            <person name="Cullis J."/>
            <person name="Levesque C.A."/>
            <person name="Hambleton S."/>
        </authorList>
    </citation>
    <scope>NUCLEOTIDE SEQUENCE</scope>
    <source>
        <strain evidence="8">DAOMC 236426</strain>
    </source>
</reference>
<feature type="compositionally biased region" description="Basic residues" evidence="4">
    <location>
        <begin position="1254"/>
        <end position="1268"/>
    </location>
</feature>
<evidence type="ECO:0000256" key="2">
    <source>
        <dbReference type="ARBA" id="ARBA00022694"/>
    </source>
</evidence>
<evidence type="ECO:0000313" key="9">
    <source>
        <dbReference type="Proteomes" id="UP000077684"/>
    </source>
</evidence>
<sequence length="1295" mass="139362">MSTQGGVKRKRASEGGGAGGAGGAGAGQRDADAAASKNARRRTLVQNARHIDVAPLPAQASTAAAAATAATTTRATGSHGTGAGAGVGSTSGPSGTLKLSYQPTPAVLPARLDLAAHIQARSYQLAAFQRALLSARTAANARAWQLLPRHARRRAASHNLLRIPKRMRIKAAAELKASKTLALRKAQIRRRFGDDTPLSRARKRTAILLLRAAANAKLSRGTSSELKSNTVSSLARASKSAADRPSHWLETHLWHTKRFHISSSSRSHPKHGRDMGAVQRAEAVTHAPFALAYRPHMKGHRAAIRASLQQCTLRDVSWWANVRLCVRVIPTTPEGEAAMDVDSGEGASTSSLGEQARRSAMQLLRDVGARDGWQQEWMSGARMCYTTLLGTPASPTVETGSKHGKGKARQMDERPESELRVPLCHALYPLNIVWLPNGPTSATRPTHDSIKTSSSRSSRQRKSIRDQAAAANNSAIDGRPSAGKPGSSTSKPASGLAKAGMPADDDDDMDAMMNAQADEEDDMDAYMNAQEGEGEEEDEDVDAEDDGREPGAMPASGMEAGRPRRKYRRSRKKKKKKKGGKAKSDPHLRARSAEAEAEAEAEAAAENSALILLQSHPACIPHLLRTLRQTASSASSSLSASQKAIVEIQELSVAPSAGVAVGRGRAALQPDSGRQGNVGALLRKVETEKKKGQERGRGTTGGKARSMETDVVVGTEGQGVEGFNAFELIGPEAGRLLVGVLKPVARMAQVKLDALNRLVDPEVHSHLPTGWVLSLDVHDPRLSFPPKLPKRSEEQKKNDGESGGDIAMGHVGVEQDDGELASGRLFREGGSLPKFSKGTIDKRRAKSLIPGTPLKPTADDDIVPIVIIQRSLTSTPPIAASATFPLTSGAAQNERDGTAMQGFTLLVPRGWGSAFFHSLSYPSPTPVKVIGLSQARQQVLESGTGLSFPHDWAHAGPAAAAATQTLGVARGNDDDSLFGRWAKVLGEEEWKEWVKRPPAKRENWAAKGVRWPFGPVFKAEGMQMEKRRVEKGQEREREKKKKEEESMWMVFVRNAVEIARSAGREGTELMGGAGALLASVLQDDSDQSGNHQRHPWLCCIRSLSHALAISTTHPDPVWARQALPLAFVPVRLQACRKGIFGQWAEIHVPATEEEGARWRAVLEMMENDRRRGEAMIEELGAWMPPASEGNQTASSPSSSLQPRSTHVGTVTSGDYALTQGRGFAIGVLPLVAWLELCAREPASTSSDDQDKESTKKKKKKKKKKKRNAIAKQALVFVRERTSEMYRLASAEVLVP</sequence>
<name>A0A8X7MZL3_9BASI</name>
<feature type="region of interest" description="Disordered" evidence="4">
    <location>
        <begin position="783"/>
        <end position="809"/>
    </location>
</feature>
<feature type="domain" description="POP1 C-terminal" evidence="7">
    <location>
        <begin position="1191"/>
        <end position="1294"/>
    </location>
</feature>
<keyword evidence="3" id="KW-0539">Nucleus</keyword>
<feature type="region of interest" description="Disordered" evidence="4">
    <location>
        <begin position="1241"/>
        <end position="1268"/>
    </location>
</feature>
<evidence type="ECO:0000259" key="5">
    <source>
        <dbReference type="Pfam" id="PF06978"/>
    </source>
</evidence>